<sequence length="91" mass="10514">MLYAYVILVVDHNISLWIQHLGYFKVEVAEIDLARFWEQTAVPPVYVGAGIESENVFIPFNRFGHIINIDADMIRSKAKVCHFTHRLILLS</sequence>
<name>A0A645HKM9_9ZZZZ</name>
<proteinExistence type="predicted"/>
<organism evidence="1">
    <name type="scientific">bioreactor metagenome</name>
    <dbReference type="NCBI Taxonomy" id="1076179"/>
    <lineage>
        <taxon>unclassified sequences</taxon>
        <taxon>metagenomes</taxon>
        <taxon>ecological metagenomes</taxon>
    </lineage>
</organism>
<accession>A0A645HKM9</accession>
<gene>
    <name evidence="1" type="ORF">SDC9_187089</name>
</gene>
<dbReference type="AlphaFoldDB" id="A0A645HKM9"/>
<evidence type="ECO:0000313" key="1">
    <source>
        <dbReference type="EMBL" id="MPN39561.1"/>
    </source>
</evidence>
<protein>
    <submittedName>
        <fullName evidence="1">Uncharacterized protein</fullName>
    </submittedName>
</protein>
<comment type="caution">
    <text evidence="1">The sequence shown here is derived from an EMBL/GenBank/DDBJ whole genome shotgun (WGS) entry which is preliminary data.</text>
</comment>
<dbReference type="EMBL" id="VSSQ01095443">
    <property type="protein sequence ID" value="MPN39561.1"/>
    <property type="molecule type" value="Genomic_DNA"/>
</dbReference>
<reference evidence="1" key="1">
    <citation type="submission" date="2019-08" db="EMBL/GenBank/DDBJ databases">
        <authorList>
            <person name="Kucharzyk K."/>
            <person name="Murdoch R.W."/>
            <person name="Higgins S."/>
            <person name="Loffler F."/>
        </authorList>
    </citation>
    <scope>NUCLEOTIDE SEQUENCE</scope>
</reference>